<keyword evidence="3" id="KW-0068">Autocatalytic cleavage</keyword>
<evidence type="ECO:0000256" key="5">
    <source>
        <dbReference type="PIRSR" id="PIRSR600246-1"/>
    </source>
</evidence>
<dbReference type="OrthoDB" id="9780217at2"/>
<keyword evidence="2" id="KW-0378">Hydrolase</keyword>
<dbReference type="Pfam" id="PF01112">
    <property type="entry name" value="Asparaginase_2"/>
    <property type="match status" value="1"/>
</dbReference>
<dbReference type="GO" id="GO:0016811">
    <property type="term" value="F:hydrolase activity, acting on carbon-nitrogen (but not peptide) bonds, in linear amides"/>
    <property type="evidence" value="ECO:0007669"/>
    <property type="project" value="UniProtKB-ARBA"/>
</dbReference>
<evidence type="ECO:0000256" key="7">
    <source>
        <dbReference type="PIRSR" id="PIRSR600246-3"/>
    </source>
</evidence>
<dbReference type="RefSeq" id="WP_110255116.1">
    <property type="nucleotide sequence ID" value="NZ_QJKB01000003.1"/>
</dbReference>
<organism evidence="8 9">
    <name type="scientific">Undibacterium pigrum</name>
    <dbReference type="NCBI Taxonomy" id="401470"/>
    <lineage>
        <taxon>Bacteria</taxon>
        <taxon>Pseudomonadati</taxon>
        <taxon>Pseudomonadota</taxon>
        <taxon>Betaproteobacteria</taxon>
        <taxon>Burkholderiales</taxon>
        <taxon>Oxalobacteraceae</taxon>
        <taxon>Undibacterium</taxon>
    </lineage>
</organism>
<evidence type="ECO:0000313" key="8">
    <source>
        <dbReference type="EMBL" id="PXX43837.1"/>
    </source>
</evidence>
<dbReference type="FunFam" id="3.60.20.30:FF:000001">
    <property type="entry name" value="Isoaspartyl peptidase/L-asparaginase"/>
    <property type="match status" value="1"/>
</dbReference>
<comment type="caution">
    <text evidence="8">The sequence shown here is derived from an EMBL/GenBank/DDBJ whole genome shotgun (WGS) entry which is preliminary data.</text>
</comment>
<evidence type="ECO:0000256" key="1">
    <source>
        <dbReference type="ARBA" id="ARBA00022670"/>
    </source>
</evidence>
<dbReference type="InterPro" id="IPR000246">
    <property type="entry name" value="Peptidase_T2"/>
</dbReference>
<keyword evidence="9" id="KW-1185">Reference proteome</keyword>
<accession>A0A318JAJ2</accession>
<dbReference type="PANTHER" id="PTHR10188">
    <property type="entry name" value="L-ASPARAGINASE"/>
    <property type="match status" value="1"/>
</dbReference>
<dbReference type="Gene3D" id="3.60.20.30">
    <property type="entry name" value="(Glycosyl)asparaginase"/>
    <property type="match status" value="1"/>
</dbReference>
<gene>
    <name evidence="8" type="ORF">DFR42_103105</name>
</gene>
<evidence type="ECO:0000256" key="4">
    <source>
        <dbReference type="ARBA" id="ARBA00069124"/>
    </source>
</evidence>
<dbReference type="PANTHER" id="PTHR10188:SF6">
    <property type="entry name" value="N(4)-(BETA-N-ACETYLGLUCOSAMINYL)-L-ASPARAGINASE"/>
    <property type="match status" value="1"/>
</dbReference>
<dbReference type="SUPFAM" id="SSF56235">
    <property type="entry name" value="N-terminal nucleophile aminohydrolases (Ntn hydrolases)"/>
    <property type="match status" value="1"/>
</dbReference>
<protein>
    <recommendedName>
        <fullName evidence="4">Isoaspartyl peptidase</fullName>
    </recommendedName>
</protein>
<evidence type="ECO:0000256" key="3">
    <source>
        <dbReference type="ARBA" id="ARBA00022813"/>
    </source>
</evidence>
<proteinExistence type="predicted"/>
<dbReference type="GO" id="GO:0006508">
    <property type="term" value="P:proteolysis"/>
    <property type="evidence" value="ECO:0007669"/>
    <property type="project" value="UniProtKB-KW"/>
</dbReference>
<feature type="site" description="Cleavage; by autolysis" evidence="7">
    <location>
        <begin position="193"/>
        <end position="194"/>
    </location>
</feature>
<dbReference type="EMBL" id="QJKB01000003">
    <property type="protein sequence ID" value="PXX43837.1"/>
    <property type="molecule type" value="Genomic_DNA"/>
</dbReference>
<name>A0A318JAJ2_9BURK</name>
<dbReference type="InterPro" id="IPR029055">
    <property type="entry name" value="Ntn_hydrolases_N"/>
</dbReference>
<reference evidence="8 9" key="1">
    <citation type="submission" date="2018-05" db="EMBL/GenBank/DDBJ databases">
        <title>Genomic Encyclopedia of Type Strains, Phase IV (KMG-IV): sequencing the most valuable type-strain genomes for metagenomic binning, comparative biology and taxonomic classification.</title>
        <authorList>
            <person name="Goeker M."/>
        </authorList>
    </citation>
    <scope>NUCLEOTIDE SEQUENCE [LARGE SCALE GENOMIC DNA]</scope>
    <source>
        <strain evidence="8 9">DSM 19792</strain>
    </source>
</reference>
<feature type="binding site" evidence="6">
    <location>
        <begin position="245"/>
        <end position="248"/>
    </location>
    <ligand>
        <name>substrate</name>
    </ligand>
</feature>
<evidence type="ECO:0000313" key="9">
    <source>
        <dbReference type="Proteomes" id="UP000247792"/>
    </source>
</evidence>
<evidence type="ECO:0000256" key="2">
    <source>
        <dbReference type="ARBA" id="ARBA00022801"/>
    </source>
</evidence>
<evidence type="ECO:0000256" key="6">
    <source>
        <dbReference type="PIRSR" id="PIRSR600246-2"/>
    </source>
</evidence>
<feature type="binding site" evidence="6">
    <location>
        <begin position="222"/>
        <end position="225"/>
    </location>
    <ligand>
        <name>substrate</name>
    </ligand>
</feature>
<dbReference type="AlphaFoldDB" id="A0A318JAJ2"/>
<dbReference type="GO" id="GO:0008233">
    <property type="term" value="F:peptidase activity"/>
    <property type="evidence" value="ECO:0007669"/>
    <property type="project" value="UniProtKB-KW"/>
</dbReference>
<feature type="active site" description="Nucleophile" evidence="5">
    <location>
        <position position="194"/>
    </location>
</feature>
<keyword evidence="1" id="KW-0645">Protease</keyword>
<dbReference type="CDD" id="cd04701">
    <property type="entry name" value="Asparaginase_2"/>
    <property type="match status" value="1"/>
</dbReference>
<sequence length="338" mass="35437">MGARAAIAIHGGAGTILRSSLTAEQEARYLDALQSIVSAGSEVLAQGGSALDAVSLAVSLLEDCPLFNAGKGSVFTNAGTIEMDAAIMDGKTRRAGAVAGVQHVRNPVQAARTVMEHSPHVLMMGKGAEEFLRQHGLPFEEPAYFYTEERHAQLQRARQESGVLLDHDAANLLGAAAEPTTDPAPLDPDKKFGTVGAVALDLQGNLAAATSTGGMTNKLPGRVGDTPMLGAGCYADNQTAALSATGTGEAFMRSLALHDIAAQMQYLGYSLEKAAHIVVMDKLPLYEGQGGIIGIDKLGNIVLPFNTEGMYRAWQRSGEGPFAAIYSSTYSSNYSSHK</sequence>
<dbReference type="Proteomes" id="UP000247792">
    <property type="component" value="Unassembled WGS sequence"/>
</dbReference>